<dbReference type="AlphaFoldDB" id="A0A9P4YX80"/>
<sequence>MLETLHNGQEHLIKLRMDILDAVNLDICVHLYDDLEGDPAFASQGTMAANDDASSSFSKVPSRTLSSANFYDNGVAQQGPQPVHVADSSSVHGGGGGCVSQGALAGAVTGPGGADLPLR</sequence>
<organism evidence="2 3">
    <name type="scientific">Geosmithia morbida</name>
    <dbReference type="NCBI Taxonomy" id="1094350"/>
    <lineage>
        <taxon>Eukaryota</taxon>
        <taxon>Fungi</taxon>
        <taxon>Dikarya</taxon>
        <taxon>Ascomycota</taxon>
        <taxon>Pezizomycotina</taxon>
        <taxon>Sordariomycetes</taxon>
        <taxon>Hypocreomycetidae</taxon>
        <taxon>Hypocreales</taxon>
        <taxon>Bionectriaceae</taxon>
        <taxon>Geosmithia</taxon>
    </lineage>
</organism>
<name>A0A9P4YX80_9HYPO</name>
<reference evidence="2" key="1">
    <citation type="submission" date="2020-03" db="EMBL/GenBank/DDBJ databases">
        <title>Site-based positive gene gene selection in Geosmithia morbida across the United States reveals a broad range of putative effectors and factors for local host and environmental adapation.</title>
        <authorList>
            <person name="Onufrak A."/>
            <person name="Murdoch R.W."/>
            <person name="Gazis R."/>
            <person name="Huff M."/>
            <person name="Staton M."/>
            <person name="Klingeman W."/>
            <person name="Hadziabdic D."/>
        </authorList>
    </citation>
    <scope>NUCLEOTIDE SEQUENCE</scope>
    <source>
        <strain evidence="2">1262</strain>
    </source>
</reference>
<dbReference type="Proteomes" id="UP000749293">
    <property type="component" value="Unassembled WGS sequence"/>
</dbReference>
<feature type="region of interest" description="Disordered" evidence="1">
    <location>
        <begin position="72"/>
        <end position="92"/>
    </location>
</feature>
<evidence type="ECO:0000313" key="3">
    <source>
        <dbReference type="Proteomes" id="UP000749293"/>
    </source>
</evidence>
<dbReference type="EMBL" id="JAANYQ010000004">
    <property type="protein sequence ID" value="KAF4124515.1"/>
    <property type="molecule type" value="Genomic_DNA"/>
</dbReference>
<evidence type="ECO:0000256" key="1">
    <source>
        <dbReference type="SAM" id="MobiDB-lite"/>
    </source>
</evidence>
<keyword evidence="3" id="KW-1185">Reference proteome</keyword>
<dbReference type="RefSeq" id="XP_035323167.1">
    <property type="nucleotide sequence ID" value="XM_035467155.1"/>
</dbReference>
<dbReference type="GeneID" id="55971409"/>
<proteinExistence type="predicted"/>
<evidence type="ECO:0000313" key="2">
    <source>
        <dbReference type="EMBL" id="KAF4124515.1"/>
    </source>
</evidence>
<accession>A0A9P4YX80</accession>
<protein>
    <submittedName>
        <fullName evidence="2">Uncharacterized protein</fullName>
    </submittedName>
</protein>
<comment type="caution">
    <text evidence="2">The sequence shown here is derived from an EMBL/GenBank/DDBJ whole genome shotgun (WGS) entry which is preliminary data.</text>
</comment>
<dbReference type="OrthoDB" id="276323at2759"/>
<gene>
    <name evidence="2" type="ORF">GMORB2_5181</name>
</gene>